<organism evidence="1 2">
    <name type="scientific">Klenkia marina</name>
    <dbReference type="NCBI Taxonomy" id="1960309"/>
    <lineage>
        <taxon>Bacteria</taxon>
        <taxon>Bacillati</taxon>
        <taxon>Actinomycetota</taxon>
        <taxon>Actinomycetes</taxon>
        <taxon>Geodermatophilales</taxon>
        <taxon>Geodermatophilaceae</taxon>
        <taxon>Klenkia</taxon>
    </lineage>
</organism>
<dbReference type="AlphaFoldDB" id="A0A1G4XA65"/>
<gene>
    <name evidence="1" type="ORF">SAMN03159343_0309</name>
</gene>
<sequence>MPELVETVDVAASREQVFAALVDWTTQGEWMLLTDVRTVDGDAQEVGGRIEARTGVPLPGGRRLGVLDRMTITGWDPPNVVDVRHTGRVVRGTGSFQVRERDGGSTFVWVETLDLPLGALGRLGWPLVKPAFVAGVRLSLRRFARYAESRAR</sequence>
<reference evidence="2" key="1">
    <citation type="submission" date="2016-10" db="EMBL/GenBank/DDBJ databases">
        <authorList>
            <person name="Varghese N."/>
            <person name="Submissions S."/>
        </authorList>
    </citation>
    <scope>NUCLEOTIDE SEQUENCE [LARGE SCALE GENOMIC DNA]</scope>
    <source>
        <strain evidence="2">DSM 45722</strain>
    </source>
</reference>
<evidence type="ECO:0000313" key="1">
    <source>
        <dbReference type="EMBL" id="SCX38130.1"/>
    </source>
</evidence>
<dbReference type="SUPFAM" id="SSF55961">
    <property type="entry name" value="Bet v1-like"/>
    <property type="match status" value="1"/>
</dbReference>
<dbReference type="RefSeq" id="WP_092799022.1">
    <property type="nucleotide sequence ID" value="NZ_FMUH01000001.1"/>
</dbReference>
<name>A0A1G4XA65_9ACTN</name>
<protein>
    <submittedName>
        <fullName evidence="1">Polyketide cyclase / dehydrase and lipid transport</fullName>
    </submittedName>
</protein>
<dbReference type="Pfam" id="PF10604">
    <property type="entry name" value="Polyketide_cyc2"/>
    <property type="match status" value="1"/>
</dbReference>
<dbReference type="OrthoDB" id="4823586at2"/>
<dbReference type="Gene3D" id="3.30.530.20">
    <property type="match status" value="1"/>
</dbReference>
<dbReference type="EMBL" id="FMUH01000001">
    <property type="protein sequence ID" value="SCX38130.1"/>
    <property type="molecule type" value="Genomic_DNA"/>
</dbReference>
<dbReference type="InterPro" id="IPR019587">
    <property type="entry name" value="Polyketide_cyclase/dehydratase"/>
</dbReference>
<accession>A0A1G4XA65</accession>
<proteinExistence type="predicted"/>
<dbReference type="STRING" id="1960309.SAMN03159343_0309"/>
<dbReference type="Proteomes" id="UP000198981">
    <property type="component" value="Unassembled WGS sequence"/>
</dbReference>
<dbReference type="CDD" id="cd07812">
    <property type="entry name" value="SRPBCC"/>
    <property type="match status" value="1"/>
</dbReference>
<dbReference type="InterPro" id="IPR023393">
    <property type="entry name" value="START-like_dom_sf"/>
</dbReference>
<keyword evidence="2" id="KW-1185">Reference proteome</keyword>
<evidence type="ECO:0000313" key="2">
    <source>
        <dbReference type="Proteomes" id="UP000198981"/>
    </source>
</evidence>